<keyword evidence="3" id="KW-1185">Reference proteome</keyword>
<evidence type="ECO:0000313" key="2">
    <source>
        <dbReference type="EMBL" id="MBK1832947.1"/>
    </source>
</evidence>
<dbReference type="EMBL" id="JAENIO010000004">
    <property type="protein sequence ID" value="MBK1832947.1"/>
    <property type="molecule type" value="Genomic_DNA"/>
</dbReference>
<protein>
    <submittedName>
        <fullName evidence="2">Uma2 family endonuclease</fullName>
    </submittedName>
</protein>
<dbReference type="InterPro" id="IPR008538">
    <property type="entry name" value="Uma2"/>
</dbReference>
<dbReference type="Gene3D" id="3.90.1570.10">
    <property type="entry name" value="tt1808, chain A"/>
    <property type="match status" value="1"/>
</dbReference>
<dbReference type="AlphaFoldDB" id="A0A934RNK7"/>
<keyword evidence="2" id="KW-0255">Endonuclease</keyword>
<name>A0A934RNK7_9BACT</name>
<evidence type="ECO:0000313" key="3">
    <source>
        <dbReference type="Proteomes" id="UP000604083"/>
    </source>
</evidence>
<accession>A0A934RNK7</accession>
<dbReference type="RefSeq" id="WP_200390381.1">
    <property type="nucleotide sequence ID" value="NZ_JAENIO010000004.1"/>
</dbReference>
<dbReference type="CDD" id="cd06260">
    <property type="entry name" value="DUF820-like"/>
    <property type="match status" value="1"/>
</dbReference>
<evidence type="ECO:0000259" key="1">
    <source>
        <dbReference type="Pfam" id="PF05685"/>
    </source>
</evidence>
<dbReference type="Pfam" id="PF05685">
    <property type="entry name" value="Uma2"/>
    <property type="match status" value="1"/>
</dbReference>
<comment type="caution">
    <text evidence="2">The sequence shown here is derived from an EMBL/GenBank/DDBJ whole genome shotgun (WGS) entry which is preliminary data.</text>
</comment>
<dbReference type="GO" id="GO:0004519">
    <property type="term" value="F:endonuclease activity"/>
    <property type="evidence" value="ECO:0007669"/>
    <property type="project" value="UniProtKB-KW"/>
</dbReference>
<keyword evidence="2" id="KW-0378">Hydrolase</keyword>
<dbReference type="InterPro" id="IPR012296">
    <property type="entry name" value="Nuclease_put_TT1808"/>
</dbReference>
<organism evidence="2 3">
    <name type="scientific">Roseibacillus ishigakijimensis</name>
    <dbReference type="NCBI Taxonomy" id="454146"/>
    <lineage>
        <taxon>Bacteria</taxon>
        <taxon>Pseudomonadati</taxon>
        <taxon>Verrucomicrobiota</taxon>
        <taxon>Verrucomicrobiia</taxon>
        <taxon>Verrucomicrobiales</taxon>
        <taxon>Verrucomicrobiaceae</taxon>
        <taxon>Roseibacillus</taxon>
    </lineage>
</organism>
<dbReference type="InterPro" id="IPR011335">
    <property type="entry name" value="Restrct_endonuc-II-like"/>
</dbReference>
<gene>
    <name evidence="2" type="ORF">JIN78_02635</name>
</gene>
<dbReference type="PANTHER" id="PTHR36558:SF1">
    <property type="entry name" value="RESTRICTION ENDONUCLEASE DOMAIN-CONTAINING PROTEIN-RELATED"/>
    <property type="match status" value="1"/>
</dbReference>
<dbReference type="Proteomes" id="UP000604083">
    <property type="component" value="Unassembled WGS sequence"/>
</dbReference>
<dbReference type="SUPFAM" id="SSF52980">
    <property type="entry name" value="Restriction endonuclease-like"/>
    <property type="match status" value="1"/>
</dbReference>
<reference evidence="2" key="1">
    <citation type="submission" date="2021-01" db="EMBL/GenBank/DDBJ databases">
        <title>Modified the classification status of verrucomicrobia.</title>
        <authorList>
            <person name="Feng X."/>
        </authorList>
    </citation>
    <scope>NUCLEOTIDE SEQUENCE</scope>
    <source>
        <strain evidence="2">KCTC 12986</strain>
    </source>
</reference>
<sequence>MKTPVDGTSAIAIEPGIVWMSVEDYLAAEERSLEKHEYIDGYVRAMAGASKNHERISLDLAVNLVSHLRGQPCEVFKADIKVHVQILDKRFYFYPDLVVTCDVRDKDNSAQVDFPKLIVEVYSEGNLAAALDKLSSYRAIPTLEEYVLISCDPAKPLVTIFRRDNRWQPVQFSEGELQLDSIHYRLPFADLYARL</sequence>
<feature type="domain" description="Putative restriction endonuclease" evidence="1">
    <location>
        <begin position="22"/>
        <end position="178"/>
    </location>
</feature>
<dbReference type="PANTHER" id="PTHR36558">
    <property type="entry name" value="GLR1098 PROTEIN"/>
    <property type="match status" value="1"/>
</dbReference>
<proteinExistence type="predicted"/>
<keyword evidence="2" id="KW-0540">Nuclease</keyword>